<dbReference type="GO" id="GO:0051231">
    <property type="term" value="P:spindle elongation"/>
    <property type="evidence" value="ECO:0007669"/>
    <property type="project" value="TreeGrafter"/>
</dbReference>
<feature type="domain" description="Kinesin motor" evidence="17">
    <location>
        <begin position="491"/>
        <end position="874"/>
    </location>
</feature>
<evidence type="ECO:0000256" key="9">
    <source>
        <dbReference type="ARBA" id="ARBA00023136"/>
    </source>
</evidence>
<gene>
    <name evidence="18" type="ORF">LPJ64_003733</name>
</gene>
<proteinExistence type="inferred from homology"/>
<feature type="transmembrane region" description="Helical" evidence="16">
    <location>
        <begin position="132"/>
        <end position="154"/>
    </location>
</feature>
<evidence type="ECO:0000256" key="2">
    <source>
        <dbReference type="ARBA" id="ARBA00004370"/>
    </source>
</evidence>
<evidence type="ECO:0000256" key="8">
    <source>
        <dbReference type="ARBA" id="ARBA00022989"/>
    </source>
</evidence>
<evidence type="ECO:0000256" key="6">
    <source>
        <dbReference type="ARBA" id="ARBA00022741"/>
    </source>
</evidence>
<feature type="transmembrane region" description="Helical" evidence="16">
    <location>
        <begin position="372"/>
        <end position="392"/>
    </location>
</feature>
<keyword evidence="11" id="KW-0206">Cytoskeleton</keyword>
<organism evidence="18 19">
    <name type="scientific">Coemansia asiatica</name>
    <dbReference type="NCBI Taxonomy" id="1052880"/>
    <lineage>
        <taxon>Eukaryota</taxon>
        <taxon>Fungi</taxon>
        <taxon>Fungi incertae sedis</taxon>
        <taxon>Zoopagomycota</taxon>
        <taxon>Kickxellomycotina</taxon>
        <taxon>Kickxellomycetes</taxon>
        <taxon>Kickxellales</taxon>
        <taxon>Kickxellaceae</taxon>
        <taxon>Coemansia</taxon>
    </lineage>
</organism>
<dbReference type="GO" id="GO:0016020">
    <property type="term" value="C:membrane"/>
    <property type="evidence" value="ECO:0007669"/>
    <property type="project" value="UniProtKB-SubCell"/>
</dbReference>
<feature type="transmembrane region" description="Helical" evidence="16">
    <location>
        <begin position="290"/>
        <end position="308"/>
    </location>
</feature>
<feature type="coiled-coil region" evidence="14">
    <location>
        <begin position="1207"/>
        <end position="1245"/>
    </location>
</feature>
<dbReference type="PANTHER" id="PTHR47970">
    <property type="entry name" value="KINESIN-LIKE PROTEIN KIF11"/>
    <property type="match status" value="1"/>
</dbReference>
<evidence type="ECO:0000256" key="13">
    <source>
        <dbReference type="PROSITE-ProRule" id="PRU00283"/>
    </source>
</evidence>
<evidence type="ECO:0000256" key="12">
    <source>
        <dbReference type="ARBA" id="ARBA00034704"/>
    </source>
</evidence>
<evidence type="ECO:0000256" key="7">
    <source>
        <dbReference type="ARBA" id="ARBA00022840"/>
    </source>
</evidence>
<feature type="compositionally biased region" description="Acidic residues" evidence="15">
    <location>
        <begin position="1609"/>
        <end position="1620"/>
    </location>
</feature>
<dbReference type="GO" id="GO:0090307">
    <property type="term" value="P:mitotic spindle assembly"/>
    <property type="evidence" value="ECO:0007669"/>
    <property type="project" value="TreeGrafter"/>
</dbReference>
<dbReference type="InterPro" id="IPR047149">
    <property type="entry name" value="KIF11-like"/>
</dbReference>
<feature type="region of interest" description="Disordered" evidence="15">
    <location>
        <begin position="1"/>
        <end position="33"/>
    </location>
</feature>
<dbReference type="Pfam" id="PF01490">
    <property type="entry name" value="Aa_trans"/>
    <property type="match status" value="1"/>
</dbReference>
<keyword evidence="9 16" id="KW-0472">Membrane</keyword>
<evidence type="ECO:0000256" key="11">
    <source>
        <dbReference type="ARBA" id="ARBA00023212"/>
    </source>
</evidence>
<dbReference type="GO" id="GO:0005524">
    <property type="term" value="F:ATP binding"/>
    <property type="evidence" value="ECO:0007669"/>
    <property type="project" value="UniProtKB-UniRule"/>
</dbReference>
<dbReference type="PRINTS" id="PR00380">
    <property type="entry name" value="KINESINHEAVY"/>
</dbReference>
<feature type="compositionally biased region" description="Low complexity" evidence="15">
    <location>
        <begin position="1576"/>
        <end position="1585"/>
    </location>
</feature>
<dbReference type="PROSITE" id="PS00411">
    <property type="entry name" value="KINESIN_MOTOR_1"/>
    <property type="match status" value="1"/>
</dbReference>
<feature type="compositionally biased region" description="Basic residues" evidence="15">
    <location>
        <begin position="1645"/>
        <end position="1654"/>
    </location>
</feature>
<dbReference type="InterPro" id="IPR013057">
    <property type="entry name" value="AA_transpt_TM"/>
</dbReference>
<feature type="compositionally biased region" description="Low complexity" evidence="15">
    <location>
        <begin position="1621"/>
        <end position="1634"/>
    </location>
</feature>
<keyword evidence="7 13" id="KW-0067">ATP-binding</keyword>
<feature type="transmembrane region" description="Helical" evidence="16">
    <location>
        <begin position="175"/>
        <end position="198"/>
    </location>
</feature>
<dbReference type="GO" id="GO:0008574">
    <property type="term" value="F:plus-end-directed microtubule motor activity"/>
    <property type="evidence" value="ECO:0007669"/>
    <property type="project" value="TreeGrafter"/>
</dbReference>
<dbReference type="GO" id="GO:0008017">
    <property type="term" value="F:microtubule binding"/>
    <property type="evidence" value="ECO:0007669"/>
    <property type="project" value="InterPro"/>
</dbReference>
<feature type="region of interest" description="Disordered" evidence="15">
    <location>
        <begin position="1516"/>
        <end position="1539"/>
    </location>
</feature>
<dbReference type="InterPro" id="IPR036961">
    <property type="entry name" value="Kinesin_motor_dom_sf"/>
</dbReference>
<evidence type="ECO:0000256" key="14">
    <source>
        <dbReference type="SAM" id="Coils"/>
    </source>
</evidence>
<keyword evidence="3" id="KW-0963">Cytoplasm</keyword>
<dbReference type="PANTHER" id="PTHR47970:SF12">
    <property type="entry name" value="KINESIN FAMILY MEMBER 11"/>
    <property type="match status" value="1"/>
</dbReference>
<dbReference type="SMART" id="SM00129">
    <property type="entry name" value="KISc"/>
    <property type="match status" value="1"/>
</dbReference>
<evidence type="ECO:0000256" key="15">
    <source>
        <dbReference type="SAM" id="MobiDB-lite"/>
    </source>
</evidence>
<dbReference type="GO" id="GO:0072686">
    <property type="term" value="C:mitotic spindle"/>
    <property type="evidence" value="ECO:0007669"/>
    <property type="project" value="TreeGrafter"/>
</dbReference>
<dbReference type="GO" id="GO:0007018">
    <property type="term" value="P:microtubule-based movement"/>
    <property type="evidence" value="ECO:0007669"/>
    <property type="project" value="InterPro"/>
</dbReference>
<dbReference type="PROSITE" id="PS50067">
    <property type="entry name" value="KINESIN_MOTOR_2"/>
    <property type="match status" value="1"/>
</dbReference>
<dbReference type="Pfam" id="PF00225">
    <property type="entry name" value="Kinesin"/>
    <property type="match status" value="1"/>
</dbReference>
<accession>A0A9W7XHD0</accession>
<feature type="transmembrane region" description="Helical" evidence="16">
    <location>
        <begin position="413"/>
        <end position="437"/>
    </location>
</feature>
<comment type="caution">
    <text evidence="18">The sequence shown here is derived from an EMBL/GenBank/DDBJ whole genome shotgun (WGS) entry which is preliminary data.</text>
</comment>
<dbReference type="EMBL" id="JANBOH010000154">
    <property type="protein sequence ID" value="KAJ1644596.1"/>
    <property type="molecule type" value="Genomic_DNA"/>
</dbReference>
<dbReference type="Gene3D" id="3.40.850.10">
    <property type="entry name" value="Kinesin motor domain"/>
    <property type="match status" value="1"/>
</dbReference>
<keyword evidence="10 13" id="KW-0505">Motor protein</keyword>
<evidence type="ECO:0000313" key="19">
    <source>
        <dbReference type="Proteomes" id="UP001145021"/>
    </source>
</evidence>
<feature type="transmembrane region" description="Helical" evidence="16">
    <location>
        <begin position="472"/>
        <end position="492"/>
    </location>
</feature>
<feature type="region of interest" description="Disordered" evidence="15">
    <location>
        <begin position="1571"/>
        <end position="1654"/>
    </location>
</feature>
<protein>
    <recommendedName>
        <fullName evidence="17">Kinesin motor domain-containing protein</fullName>
    </recommendedName>
</protein>
<feature type="transmembrane region" description="Helical" evidence="16">
    <location>
        <begin position="443"/>
        <end position="460"/>
    </location>
</feature>
<evidence type="ECO:0000256" key="4">
    <source>
        <dbReference type="ARBA" id="ARBA00022692"/>
    </source>
</evidence>
<keyword evidence="6 13" id="KW-0547">Nucleotide-binding</keyword>
<feature type="region of interest" description="Disordered" evidence="15">
    <location>
        <begin position="1447"/>
        <end position="1467"/>
    </location>
</feature>
<evidence type="ECO:0000256" key="3">
    <source>
        <dbReference type="ARBA" id="ARBA00022490"/>
    </source>
</evidence>
<evidence type="ECO:0000256" key="1">
    <source>
        <dbReference type="ARBA" id="ARBA00004245"/>
    </source>
</evidence>
<dbReference type="InterPro" id="IPR001752">
    <property type="entry name" value="Kinesin_motor_dom"/>
</dbReference>
<feature type="transmembrane region" description="Helical" evidence="16">
    <location>
        <begin position="218"/>
        <end position="241"/>
    </location>
</feature>
<feature type="transmembrane region" description="Helical" evidence="16">
    <location>
        <begin position="329"/>
        <end position="352"/>
    </location>
</feature>
<comment type="subcellular location">
    <subcellularLocation>
        <location evidence="1">Cytoplasm</location>
        <location evidence="1">Cytoskeleton</location>
    </subcellularLocation>
    <subcellularLocation>
        <location evidence="2">Membrane</location>
    </subcellularLocation>
</comment>
<evidence type="ECO:0000256" key="5">
    <source>
        <dbReference type="ARBA" id="ARBA00022701"/>
    </source>
</evidence>
<dbReference type="InterPro" id="IPR027417">
    <property type="entry name" value="P-loop_NTPase"/>
</dbReference>
<keyword evidence="4 16" id="KW-0812">Transmembrane</keyword>
<dbReference type="Proteomes" id="UP001145021">
    <property type="component" value="Unassembled WGS sequence"/>
</dbReference>
<dbReference type="FunFam" id="3.40.850.10:FF:000019">
    <property type="entry name" value="Kinesin-like protein KIN-5D"/>
    <property type="match status" value="1"/>
</dbReference>
<feature type="coiled-coil region" evidence="14">
    <location>
        <begin position="890"/>
        <end position="989"/>
    </location>
</feature>
<keyword evidence="8 16" id="KW-1133">Transmembrane helix</keyword>
<evidence type="ECO:0000259" key="17">
    <source>
        <dbReference type="PROSITE" id="PS50067"/>
    </source>
</evidence>
<evidence type="ECO:0000256" key="10">
    <source>
        <dbReference type="ARBA" id="ARBA00023175"/>
    </source>
</evidence>
<keyword evidence="5" id="KW-0493">Microtubule</keyword>
<evidence type="ECO:0000256" key="16">
    <source>
        <dbReference type="SAM" id="Phobius"/>
    </source>
</evidence>
<dbReference type="GO" id="GO:0005876">
    <property type="term" value="C:spindle microtubule"/>
    <property type="evidence" value="ECO:0007669"/>
    <property type="project" value="TreeGrafter"/>
</dbReference>
<dbReference type="SUPFAM" id="SSF52540">
    <property type="entry name" value="P-loop containing nucleoside triphosphate hydrolases"/>
    <property type="match status" value="1"/>
</dbReference>
<keyword evidence="19" id="KW-1185">Reference proteome</keyword>
<sequence length="1654" mass="179502">MFRNSSQQIPPYGHQQVPTSATEADRLSEESAGLSSHVSFEDYVHTRLGELGWAGRQASRSTASEEMDRITGEIPLGAVAQGSPEQEQEQEQEVIDATSGASMISSFFNLTNAIVGAGVIGLPYAMQRAGLLVGLLLIVGLAALVDWTLQVLAINSKLSGQRTYQGLVENCFGRWGLFANSFFQGAMAGGGMASFIVIVGDTLPHVLQSLFPTVGQSAFGKVVFSRRFVIAFFVICLAYPLSLYRDVGKLGKTSAFAVVAMCTIIVSVIVEGPRIDRALRADPESPVVLANTGVFQAMGVITFAFVCHHNSFMIFGSLRKPTLNRYFEVVHISTIIAAAASLVIAIFGYLYFREKTQGNILNNFPQDNLLINIARFLFALNMITTFPMETLVAREVVDLLCFRDRPFSMKRHVVITTVLCALGLLVGETVCNLGVLLELTGGLSASFLAFILPSACYLKLSSGSLVSRKTLPHWFCIIFGSSVTIMSTVLSIRHAVRSDGSSASCCESPTRSLKTNTSIVVHPVHGQDVKIDGPPSIARGYHYDAVFGPKATQEHIYEKIVNPILNEVMQGYNCTIFAYGQTGTGKTYTMEGDLDMQASPSVPSTPAAARIQTPSTTMGATDLLNNARISPKAGVIPRTLYNLFYALDKQSAEFYVRVSYVELYNEELRDLLSNADANNGEVRGFGGGYESSGSHLKVYESGTDKGVIIQGLEEKIVSSAKEAVALMQAGAMRRKVAATRCNDSSSRSHAIFTVTVYIRERAVTAEGEDIVKLGKLNLVDLAGSENIGRSGAQNIRAWEAGNINKSLLVLGRVINALVERNSYVPYRDSKLTYILKDSLGGRTRTCMIATISTSVDNIEETVKTLQYASQAKGIRNRPVANKKVSKSEIVHDMQHQIEQLKRDLEAARDGSGFYVTKESYDEMVADKKIYKEQVDEWRQRVLIYEDQVGQLNMQVTELTRSNRGFEARVAETEEKLGLARENLEKTQGLLNAQVLLTRAHAFHERSLDDTARLLHASLGNASRDSEELHQKIARMGERERMNLQAVESIGHKVARETERAAQSIARYAEKTGNQAVLLLDALRRRVGEEFESGVAARMREHMLALQTELGKIAGDAETQKRGALEECKKTLGQLALLVGHLENGTQKTLQLCDEACAGLEQSVRDSLEQQSRALHEMTASAHETLALHGSQVQARGGETQALVAQILVQMEKETRELEQKHRHEISQLQKQVEELREHAVQSDQALLKSIGEMLGERKKREVAAMDSMLATVRLHAEDAAGCADKMLKQCSNVGRGSEMLVQAVGESVASASARVGGCIAACVKEEIPAQANALVELALAHGQTIRGTAAEVAEDARRARENCSTRTAELQQGVESLSVLVDSSLELSGMTSTGILQRAAETADQAIESWRSARGELDGLAQTHKAEQQQDALEISRHVAGISETVHQQASTGVAATVPGGATPPRRAYDSVDRWSVTQTHEYILARLAADFASSAQDVPEALEWTGIRVLPEEHRPMSRAESPAAMSDEMHGAGSDTPVSAASAQTLVVSGTDITAVAAVAAVAAVKPLRKRTSDTAVSSATDSEMQPPPTRKARTRNSRNTQSSVDMDQDDAEDDADVDSATVAAASAAAVSGIPRPASRIQAPRRTRRTRG</sequence>
<feature type="transmembrane region" description="Helical" evidence="16">
    <location>
        <begin position="253"/>
        <end position="270"/>
    </location>
</feature>
<reference evidence="18" key="1">
    <citation type="submission" date="2022-07" db="EMBL/GenBank/DDBJ databases">
        <title>Phylogenomic reconstructions and comparative analyses of Kickxellomycotina fungi.</title>
        <authorList>
            <person name="Reynolds N.K."/>
            <person name="Stajich J.E."/>
            <person name="Barry K."/>
            <person name="Grigoriev I.V."/>
            <person name="Crous P."/>
            <person name="Smith M.E."/>
        </authorList>
    </citation>
    <scope>NUCLEOTIDE SEQUENCE</scope>
    <source>
        <strain evidence="18">NBRC 105413</strain>
    </source>
</reference>
<keyword evidence="14" id="KW-0175">Coiled coil</keyword>
<dbReference type="InterPro" id="IPR019821">
    <property type="entry name" value="Kinesin_motor_CS"/>
</dbReference>
<evidence type="ECO:0000313" key="18">
    <source>
        <dbReference type="EMBL" id="KAJ1644596.1"/>
    </source>
</evidence>
<feature type="transmembrane region" description="Helical" evidence="16">
    <location>
        <begin position="107"/>
        <end position="126"/>
    </location>
</feature>
<comment type="similarity">
    <text evidence="12">Belongs to the TRAFAC class myosin-kinesin ATPase superfamily. Kinesin family. KIN-5/BimC subfamily.</text>
</comment>
<name>A0A9W7XHD0_9FUNG</name>
<feature type="binding site" evidence="13">
    <location>
        <begin position="580"/>
        <end position="587"/>
    </location>
    <ligand>
        <name>ATP</name>
        <dbReference type="ChEBI" id="CHEBI:30616"/>
    </ligand>
</feature>